<feature type="domain" description="Rhamnogalacturonase A/B/Epimerase-like pectate lyase" evidence="2">
    <location>
        <begin position="412"/>
        <end position="532"/>
    </location>
</feature>
<keyword evidence="1" id="KW-0732">Signal</keyword>
<organism evidence="3 4">
    <name type="scientific">Zasmidium cellare ATCC 36951</name>
    <dbReference type="NCBI Taxonomy" id="1080233"/>
    <lineage>
        <taxon>Eukaryota</taxon>
        <taxon>Fungi</taxon>
        <taxon>Dikarya</taxon>
        <taxon>Ascomycota</taxon>
        <taxon>Pezizomycotina</taxon>
        <taxon>Dothideomycetes</taxon>
        <taxon>Dothideomycetidae</taxon>
        <taxon>Mycosphaerellales</taxon>
        <taxon>Mycosphaerellaceae</taxon>
        <taxon>Zasmidium</taxon>
    </lineage>
</organism>
<dbReference type="EMBL" id="ML993621">
    <property type="protein sequence ID" value="KAF2161064.1"/>
    <property type="molecule type" value="Genomic_DNA"/>
</dbReference>
<keyword evidence="4" id="KW-1185">Reference proteome</keyword>
<protein>
    <submittedName>
        <fullName evidence="3">Glycoside hydrolase family 55 protein</fullName>
    </submittedName>
</protein>
<evidence type="ECO:0000259" key="2">
    <source>
        <dbReference type="Pfam" id="PF12708"/>
    </source>
</evidence>
<dbReference type="RefSeq" id="XP_033661953.1">
    <property type="nucleotide sequence ID" value="XM_033818503.1"/>
</dbReference>
<evidence type="ECO:0000313" key="4">
    <source>
        <dbReference type="Proteomes" id="UP000799537"/>
    </source>
</evidence>
<dbReference type="SUPFAM" id="SSF51126">
    <property type="entry name" value="Pectin lyase-like"/>
    <property type="match status" value="2"/>
</dbReference>
<reference evidence="3" key="1">
    <citation type="journal article" date="2020" name="Stud. Mycol.">
        <title>101 Dothideomycetes genomes: a test case for predicting lifestyles and emergence of pathogens.</title>
        <authorList>
            <person name="Haridas S."/>
            <person name="Albert R."/>
            <person name="Binder M."/>
            <person name="Bloem J."/>
            <person name="Labutti K."/>
            <person name="Salamov A."/>
            <person name="Andreopoulos B."/>
            <person name="Baker S."/>
            <person name="Barry K."/>
            <person name="Bills G."/>
            <person name="Bluhm B."/>
            <person name="Cannon C."/>
            <person name="Castanera R."/>
            <person name="Culley D."/>
            <person name="Daum C."/>
            <person name="Ezra D."/>
            <person name="Gonzalez J."/>
            <person name="Henrissat B."/>
            <person name="Kuo A."/>
            <person name="Liang C."/>
            <person name="Lipzen A."/>
            <person name="Lutzoni F."/>
            <person name="Magnuson J."/>
            <person name="Mondo S."/>
            <person name="Nolan M."/>
            <person name="Ohm R."/>
            <person name="Pangilinan J."/>
            <person name="Park H.-J."/>
            <person name="Ramirez L."/>
            <person name="Alfaro M."/>
            <person name="Sun H."/>
            <person name="Tritt A."/>
            <person name="Yoshinaga Y."/>
            <person name="Zwiers L.-H."/>
            <person name="Turgeon B."/>
            <person name="Goodwin S."/>
            <person name="Spatafora J."/>
            <person name="Crous P."/>
            <person name="Grigoriev I."/>
        </authorList>
    </citation>
    <scope>NUCLEOTIDE SEQUENCE</scope>
    <source>
        <strain evidence="3">ATCC 36951</strain>
    </source>
</reference>
<accession>A0A6A6C1X6</accession>
<dbReference type="GeneID" id="54571775"/>
<dbReference type="InterPro" id="IPR011050">
    <property type="entry name" value="Pectin_lyase_fold/virulence"/>
</dbReference>
<evidence type="ECO:0000256" key="1">
    <source>
        <dbReference type="SAM" id="SignalP"/>
    </source>
</evidence>
<gene>
    <name evidence="3" type="ORF">M409DRAFT_69936</name>
</gene>
<dbReference type="Proteomes" id="UP000799537">
    <property type="component" value="Unassembled WGS sequence"/>
</dbReference>
<dbReference type="AlphaFoldDB" id="A0A6A6C1X6"/>
<dbReference type="PANTHER" id="PTHR33928:SF2">
    <property type="entry name" value="PECTATE LYASE SUPERFAMILY PROTEIN DOMAIN-CONTAINING PROTEIN-RELATED"/>
    <property type="match status" value="1"/>
</dbReference>
<feature type="chain" id="PRO_5025651302" evidence="1">
    <location>
        <begin position="25"/>
        <end position="799"/>
    </location>
</feature>
<keyword evidence="3" id="KW-0378">Hydrolase</keyword>
<feature type="domain" description="Rhamnogalacturonase A/B/Epimerase-like pectate lyase" evidence="2">
    <location>
        <begin position="74"/>
        <end position="275"/>
    </location>
</feature>
<dbReference type="PANTHER" id="PTHR33928">
    <property type="entry name" value="POLYGALACTURONASE QRT3"/>
    <property type="match status" value="1"/>
</dbReference>
<dbReference type="CDD" id="cd23668">
    <property type="entry name" value="GH55_beta13glucanase-like"/>
    <property type="match status" value="1"/>
</dbReference>
<dbReference type="InterPro" id="IPR039279">
    <property type="entry name" value="QRT3-like"/>
</dbReference>
<evidence type="ECO:0000313" key="3">
    <source>
        <dbReference type="EMBL" id="KAF2161064.1"/>
    </source>
</evidence>
<name>A0A6A6C1X6_ZASCE</name>
<dbReference type="OrthoDB" id="1046782at2759"/>
<dbReference type="InterPro" id="IPR024535">
    <property type="entry name" value="RHGA/B-epi-like_pectate_lyase"/>
</dbReference>
<proteinExistence type="predicted"/>
<dbReference type="InterPro" id="IPR012334">
    <property type="entry name" value="Pectin_lyas_fold"/>
</dbReference>
<dbReference type="Gene3D" id="2.160.20.10">
    <property type="entry name" value="Single-stranded right-handed beta-helix, Pectin lyase-like"/>
    <property type="match status" value="2"/>
</dbReference>
<feature type="signal peptide" evidence="1">
    <location>
        <begin position="1"/>
        <end position="24"/>
    </location>
</feature>
<sequence length="799" mass="86118">MFSTRSVMLLSTALSAFLAPVAQAAPAPQQSSPASSSGYWLADIKHQGTVWTNSNSTSGGYEIFRTAPAPSGGDDSDAIQKLLEDGGRCGANCNSSTTTPAIIYIPGGTYQLNKPLNLTYYTQIIGDAKNRPVFKPGPTFAGMAMMDADPYANPNNTNWFINQNNFFRQIRNCVFDLRGSANTTTAIHWQVAQATSLQNIDFQMDEGSGQQGIFMDNGSGGWCSDLTFSGGGNCMFVGSQQFTSRNLKFTNCGTAIFMNWNWGWTFSNVSIEGGSGQTGMDMSVNPSNQSVGSVVLSDSKVSGVEYGVKTSYGGNGTGNVPATGGTLLLINVDFTGTQQAVYQVPQTKTILEGNKIVASWAQGNSYTGNGKQQTSAGPITNAPKLPTSLTTQNGAVYGRSKPQYEDVAVSNFISALDSGCKGDGETDDTKAVQDFLNKVASTPNAIAFFDHAAYLIKDTIIVPQKIKIVGEIWSLIVADGSSFNDPTKPKPVWQVGKRDTQEKGAVEISDLIFETKGAAPGAVMIEWNLNSAQGESGMWDSHVRIGGSAGTELLMEQCRGHTGQVGFPGEVNPPKVECQGVFMMFHATKQSGGFVLENDWFWVADHDLEDGPGQTQINLYSARGALFQNQGPCWLWGTASEHSIIYNYQLDGVKAFFGGFMQTETPYFQPSPEVPKPFTFNGAAGYQNDPTFAICENGTDSDGVPCKDAWGLRVLNSQNVHIYSTGMYSFFNGYQQKCVASTTENCQLNMIRVQNSEVYMYAVTTKASVNMLRVDANDPIVAADNEGVYGDTIAYYFSK</sequence>
<dbReference type="GO" id="GO:0004650">
    <property type="term" value="F:polygalacturonase activity"/>
    <property type="evidence" value="ECO:0007669"/>
    <property type="project" value="InterPro"/>
</dbReference>
<dbReference type="Pfam" id="PF12708">
    <property type="entry name" value="Pect-lyase_RHGA_epim"/>
    <property type="match status" value="2"/>
</dbReference>